<reference evidence="2" key="1">
    <citation type="submission" date="2020-03" db="EMBL/GenBank/DDBJ databases">
        <authorList>
            <person name="Weist P."/>
        </authorList>
    </citation>
    <scope>NUCLEOTIDE SEQUENCE</scope>
</reference>
<dbReference type="Proteomes" id="UP001153269">
    <property type="component" value="Unassembled WGS sequence"/>
</dbReference>
<feature type="compositionally biased region" description="Pro residues" evidence="1">
    <location>
        <begin position="39"/>
        <end position="59"/>
    </location>
</feature>
<dbReference type="EMBL" id="CADEAL010003402">
    <property type="protein sequence ID" value="CAB1444545.1"/>
    <property type="molecule type" value="Genomic_DNA"/>
</dbReference>
<gene>
    <name evidence="2" type="ORF">PLEPLA_LOCUS32261</name>
</gene>
<organism evidence="2 3">
    <name type="scientific">Pleuronectes platessa</name>
    <name type="common">European plaice</name>
    <dbReference type="NCBI Taxonomy" id="8262"/>
    <lineage>
        <taxon>Eukaryota</taxon>
        <taxon>Metazoa</taxon>
        <taxon>Chordata</taxon>
        <taxon>Craniata</taxon>
        <taxon>Vertebrata</taxon>
        <taxon>Euteleostomi</taxon>
        <taxon>Actinopterygii</taxon>
        <taxon>Neopterygii</taxon>
        <taxon>Teleostei</taxon>
        <taxon>Neoteleostei</taxon>
        <taxon>Acanthomorphata</taxon>
        <taxon>Carangaria</taxon>
        <taxon>Pleuronectiformes</taxon>
        <taxon>Pleuronectoidei</taxon>
        <taxon>Pleuronectidae</taxon>
        <taxon>Pleuronectes</taxon>
    </lineage>
</organism>
<comment type="caution">
    <text evidence="2">The sequence shown here is derived from an EMBL/GenBank/DDBJ whole genome shotgun (WGS) entry which is preliminary data.</text>
</comment>
<evidence type="ECO:0000313" key="2">
    <source>
        <dbReference type="EMBL" id="CAB1444545.1"/>
    </source>
</evidence>
<evidence type="ECO:0000313" key="3">
    <source>
        <dbReference type="Proteomes" id="UP001153269"/>
    </source>
</evidence>
<proteinExistence type="predicted"/>
<feature type="compositionally biased region" description="Basic residues" evidence="1">
    <location>
        <begin position="83"/>
        <end position="92"/>
    </location>
</feature>
<feature type="region of interest" description="Disordered" evidence="1">
    <location>
        <begin position="30"/>
        <end position="140"/>
    </location>
</feature>
<evidence type="ECO:0000256" key="1">
    <source>
        <dbReference type="SAM" id="MobiDB-lite"/>
    </source>
</evidence>
<feature type="compositionally biased region" description="Gly residues" evidence="1">
    <location>
        <begin position="116"/>
        <end position="130"/>
    </location>
</feature>
<keyword evidence="3" id="KW-1185">Reference proteome</keyword>
<protein>
    <submittedName>
        <fullName evidence="2">Uncharacterized protein</fullName>
    </submittedName>
</protein>
<name>A0A9N7V300_PLEPL</name>
<accession>A0A9N7V300</accession>
<sequence>MSSSRLLTHHQTVTLGYQSIASGRVVSGFARETSVQTKPQPPLPSIPPYLHPSIPPSRRPPLSFVSKDQMKGPKCKKKEEGRRRRRRKRWRARSGQEQRSQRFAKLQGKARRRRGGGGGGGGGRGAGGGAPRAADRKTKK</sequence>
<dbReference type="AlphaFoldDB" id="A0A9N7V300"/>